<keyword evidence="1" id="KW-0597">Phosphoprotein</keyword>
<organism evidence="3 4">
    <name type="scientific">Mucilaginibacter straminoryzae</name>
    <dbReference type="NCBI Taxonomy" id="2932774"/>
    <lineage>
        <taxon>Bacteria</taxon>
        <taxon>Pseudomonadati</taxon>
        <taxon>Bacteroidota</taxon>
        <taxon>Sphingobacteriia</taxon>
        <taxon>Sphingobacteriales</taxon>
        <taxon>Sphingobacteriaceae</taxon>
        <taxon>Mucilaginibacter</taxon>
    </lineage>
</organism>
<gene>
    <name evidence="3" type="ORF">MUY27_00090</name>
</gene>
<reference evidence="3" key="1">
    <citation type="submission" date="2022-04" db="EMBL/GenBank/DDBJ databases">
        <title>Mucilaginibacter sp. RS28 isolated from freshwater.</title>
        <authorList>
            <person name="Ko S.-R."/>
        </authorList>
    </citation>
    <scope>NUCLEOTIDE SEQUENCE</scope>
    <source>
        <strain evidence="3">RS28</strain>
    </source>
</reference>
<dbReference type="InterPro" id="IPR001789">
    <property type="entry name" value="Sig_transdc_resp-reg_receiver"/>
</dbReference>
<evidence type="ECO:0000313" key="4">
    <source>
        <dbReference type="Proteomes" id="UP001139450"/>
    </source>
</evidence>
<protein>
    <submittedName>
        <fullName evidence="3">Response regulator</fullName>
    </submittedName>
</protein>
<dbReference type="GO" id="GO:0000160">
    <property type="term" value="P:phosphorelay signal transduction system"/>
    <property type="evidence" value="ECO:0007669"/>
    <property type="project" value="InterPro"/>
</dbReference>
<evidence type="ECO:0000259" key="2">
    <source>
        <dbReference type="PROSITE" id="PS50110"/>
    </source>
</evidence>
<dbReference type="Gene3D" id="3.40.50.2300">
    <property type="match status" value="1"/>
</dbReference>
<dbReference type="PROSITE" id="PS50110">
    <property type="entry name" value="RESPONSE_REGULATORY"/>
    <property type="match status" value="1"/>
</dbReference>
<accession>A0A9X2BBE1</accession>
<feature type="modified residue" description="4-aspartylphosphate" evidence="1">
    <location>
        <position position="55"/>
    </location>
</feature>
<dbReference type="Pfam" id="PF00072">
    <property type="entry name" value="Response_reg"/>
    <property type="match status" value="1"/>
</dbReference>
<dbReference type="Proteomes" id="UP001139450">
    <property type="component" value="Unassembled WGS sequence"/>
</dbReference>
<feature type="domain" description="Response regulatory" evidence="2">
    <location>
        <begin position="4"/>
        <end position="121"/>
    </location>
</feature>
<evidence type="ECO:0000313" key="3">
    <source>
        <dbReference type="EMBL" id="MCJ8208083.1"/>
    </source>
</evidence>
<dbReference type="RefSeq" id="WP_245127921.1">
    <property type="nucleotide sequence ID" value="NZ_JALJEJ010000001.1"/>
</dbReference>
<comment type="caution">
    <text evidence="3">The sequence shown here is derived from an EMBL/GenBank/DDBJ whole genome shotgun (WGS) entry which is preliminary data.</text>
</comment>
<sequence>MKATIAILEPHPQIRPLLSELLVNLEYRVLFHADRFEQFILMIDPENPPQVCILDTNPKDMNGFDYSRWIKANFPRSSTVIYSNDLCETVFHKFKSSNVADFYVDKSRGLDYLRRAIELATRVVLPISRNFDGDT</sequence>
<dbReference type="InterPro" id="IPR011006">
    <property type="entry name" value="CheY-like_superfamily"/>
</dbReference>
<proteinExistence type="predicted"/>
<dbReference type="AlphaFoldDB" id="A0A9X2BBE1"/>
<name>A0A9X2BBE1_9SPHI</name>
<dbReference type="SUPFAM" id="SSF52172">
    <property type="entry name" value="CheY-like"/>
    <property type="match status" value="1"/>
</dbReference>
<keyword evidence="4" id="KW-1185">Reference proteome</keyword>
<dbReference type="EMBL" id="JALJEJ010000001">
    <property type="protein sequence ID" value="MCJ8208083.1"/>
    <property type="molecule type" value="Genomic_DNA"/>
</dbReference>
<evidence type="ECO:0000256" key="1">
    <source>
        <dbReference type="PROSITE-ProRule" id="PRU00169"/>
    </source>
</evidence>